<keyword evidence="3" id="KW-1185">Reference proteome</keyword>
<accession>D6ZZC5</accession>
<protein>
    <submittedName>
        <fullName evidence="2">ATPase</fullName>
    </submittedName>
</protein>
<sequence length="422" mass="45498">MVKLNALITAKSEPGKPFTPLKAANDNDADGKLKLVRALDFDESAIPLRQWIVPGLLIRRHLSVLVAPPGAGKSLLTLQTGLAVADGEPWGGFRPRGPHTVMVVNAEDDVDEMKRRLAAATRAMDVDRAELADRIYLAEDPASIVVAQTDPKTKTVTRLPLADTLIETMKGNGIDVLVVDPFAETFEGDENSNSEVKWAAAIWRDVARQANAAVLLVHHVSKALSAAPGDMNAARGGSALVGVARTVVTLFGMSEADAKIMGVSEAERHMYVRFDDAKANLTLTTGAAKWFRKETVRLANGTMEQHGDDVGVLHPWTAPNAMDTVTTAIANAILDELAAGVLDDGGNPTGSRFALTDTRRGVRWAGHVVMRHVEVSPEQAASILKTWRRNGVIEEAEYHDEAERKTRKGVRVVDANRPGRAA</sequence>
<dbReference type="eggNOG" id="COG3598">
    <property type="taxonomic scope" value="Bacteria"/>
</dbReference>
<dbReference type="AlphaFoldDB" id="D6ZZC5"/>
<dbReference type="InterPro" id="IPR038724">
    <property type="entry name" value="RepA"/>
</dbReference>
<dbReference type="Gene3D" id="3.40.50.300">
    <property type="entry name" value="P-loop containing nucleotide triphosphate hydrolases"/>
    <property type="match status" value="1"/>
</dbReference>
<dbReference type="InterPro" id="IPR027417">
    <property type="entry name" value="P-loop_NTPase"/>
</dbReference>
<dbReference type="CDD" id="cd01125">
    <property type="entry name" value="RepA_RSF1010_like"/>
    <property type="match status" value="1"/>
</dbReference>
<reference evidence="2 3" key="1">
    <citation type="journal article" date="2012" name="Stand. Genomic Sci.">
        <title>Complete genome sequence of the facultatively chemolithoautotrophic and methylotrophic alpha Proteobacterium Starkeya novella type strain (ATCC 8093(T)).</title>
        <authorList>
            <person name="Kappler U."/>
            <person name="Davenport K."/>
            <person name="Beatson S."/>
            <person name="Lucas S."/>
            <person name="Lapidus A."/>
            <person name="Copeland A."/>
            <person name="Berry K.W."/>
            <person name="Glavina Del Rio T."/>
            <person name="Hammon N."/>
            <person name="Dalin E."/>
            <person name="Tice H."/>
            <person name="Pitluck S."/>
            <person name="Richardson P."/>
            <person name="Bruce D."/>
            <person name="Goodwin L.A."/>
            <person name="Han C."/>
            <person name="Tapia R."/>
            <person name="Detter J.C."/>
            <person name="Chang Y.J."/>
            <person name="Jeffries C.D."/>
            <person name="Land M."/>
            <person name="Hauser L."/>
            <person name="Kyrpides N.C."/>
            <person name="Goker M."/>
            <person name="Ivanova N."/>
            <person name="Klenk H.P."/>
            <person name="Woyke T."/>
        </authorList>
    </citation>
    <scope>NUCLEOTIDE SEQUENCE [LARGE SCALE GENOMIC DNA]</scope>
    <source>
        <strain evidence="3">ATCC 8093 / DSM 506 / JCM 20403 / CCM 1077 / IAM 12100 / NBRC 12443 / NCIMB 10456</strain>
    </source>
</reference>
<keyword evidence="1" id="KW-0175">Coiled coil</keyword>
<gene>
    <name evidence="2" type="ordered locus">Snov_1961</name>
</gene>
<evidence type="ECO:0000313" key="3">
    <source>
        <dbReference type="Proteomes" id="UP000006633"/>
    </source>
</evidence>
<proteinExistence type="predicted"/>
<evidence type="ECO:0000256" key="1">
    <source>
        <dbReference type="SAM" id="Coils"/>
    </source>
</evidence>
<dbReference type="HOGENOM" id="CLU_055618_0_0_5"/>
<dbReference type="KEGG" id="sno:Snov_1961"/>
<name>D6ZZC5_ANCN5</name>
<dbReference type="Pfam" id="PF13481">
    <property type="entry name" value="AAA_25"/>
    <property type="match status" value="1"/>
</dbReference>
<dbReference type="Proteomes" id="UP000006633">
    <property type="component" value="Chromosome"/>
</dbReference>
<dbReference type="EMBL" id="CP002026">
    <property type="protein sequence ID" value="ADH89261.1"/>
    <property type="molecule type" value="Genomic_DNA"/>
</dbReference>
<dbReference type="RefSeq" id="WP_013166765.1">
    <property type="nucleotide sequence ID" value="NC_014217.1"/>
</dbReference>
<feature type="coiled-coil region" evidence="1">
    <location>
        <begin position="103"/>
        <end position="130"/>
    </location>
</feature>
<dbReference type="SUPFAM" id="SSF52540">
    <property type="entry name" value="P-loop containing nucleoside triphosphate hydrolases"/>
    <property type="match status" value="1"/>
</dbReference>
<evidence type="ECO:0000313" key="2">
    <source>
        <dbReference type="EMBL" id="ADH89261.1"/>
    </source>
</evidence>
<dbReference type="STRING" id="639283.Snov_1961"/>
<organism evidence="2 3">
    <name type="scientific">Ancylobacter novellus (strain ATCC 8093 / DSM 506 / JCM 20403 / CCM 1077 / IAM 12100 / NBRC 12443 / NCIMB 10456)</name>
    <name type="common">Starkeya novella</name>
    <dbReference type="NCBI Taxonomy" id="639283"/>
    <lineage>
        <taxon>Bacteria</taxon>
        <taxon>Pseudomonadati</taxon>
        <taxon>Pseudomonadota</taxon>
        <taxon>Alphaproteobacteria</taxon>
        <taxon>Hyphomicrobiales</taxon>
        <taxon>Xanthobacteraceae</taxon>
        <taxon>Ancylobacter</taxon>
    </lineage>
</organism>